<dbReference type="Proteomes" id="UP000018958">
    <property type="component" value="Unassembled WGS sequence"/>
</dbReference>
<name>W2W8S8_PHYNI</name>
<comment type="caution">
    <text evidence="1">The sequence shown here is derived from an EMBL/GenBank/DDBJ whole genome shotgun (WGS) entry which is preliminary data.</text>
</comment>
<organism evidence="1 2">
    <name type="scientific">Phytophthora nicotianae CJ01A1</name>
    <dbReference type="NCBI Taxonomy" id="1317063"/>
    <lineage>
        <taxon>Eukaryota</taxon>
        <taxon>Sar</taxon>
        <taxon>Stramenopiles</taxon>
        <taxon>Oomycota</taxon>
        <taxon>Peronosporomycetes</taxon>
        <taxon>Peronosporales</taxon>
        <taxon>Peronosporaceae</taxon>
        <taxon>Phytophthora</taxon>
    </lineage>
</organism>
<accession>W2W8S8</accession>
<evidence type="ECO:0000313" key="2">
    <source>
        <dbReference type="Proteomes" id="UP000018958"/>
    </source>
</evidence>
<dbReference type="AlphaFoldDB" id="W2W8S8"/>
<evidence type="ECO:0000313" key="1">
    <source>
        <dbReference type="EMBL" id="ETP06955.1"/>
    </source>
</evidence>
<dbReference type="EMBL" id="ANIX01003357">
    <property type="protein sequence ID" value="ETP06955.1"/>
    <property type="molecule type" value="Genomic_DNA"/>
</dbReference>
<gene>
    <name evidence="1" type="ORF">F441_16712</name>
</gene>
<reference evidence="1 2" key="1">
    <citation type="submission" date="2013-11" db="EMBL/GenBank/DDBJ databases">
        <title>The Genome Sequence of Phytophthora parasitica CJ01A1.</title>
        <authorList>
            <consortium name="The Broad Institute Genomics Platform"/>
            <person name="Russ C."/>
            <person name="Tyler B."/>
            <person name="Panabieres F."/>
            <person name="Shan W."/>
            <person name="Tripathy S."/>
            <person name="Grunwald N."/>
            <person name="Machado M."/>
            <person name="Johnson C.S."/>
            <person name="Walker B."/>
            <person name="Young S.K."/>
            <person name="Zeng Q."/>
            <person name="Gargeya S."/>
            <person name="Fitzgerald M."/>
            <person name="Haas B."/>
            <person name="Abouelleil A."/>
            <person name="Allen A.W."/>
            <person name="Alvarado L."/>
            <person name="Arachchi H.M."/>
            <person name="Berlin A.M."/>
            <person name="Chapman S.B."/>
            <person name="Gainer-Dewar J."/>
            <person name="Goldberg J."/>
            <person name="Griggs A."/>
            <person name="Gujja S."/>
            <person name="Hansen M."/>
            <person name="Howarth C."/>
            <person name="Imamovic A."/>
            <person name="Ireland A."/>
            <person name="Larimer J."/>
            <person name="McCowan C."/>
            <person name="Murphy C."/>
            <person name="Pearson M."/>
            <person name="Poon T.W."/>
            <person name="Priest M."/>
            <person name="Roberts A."/>
            <person name="Saif S."/>
            <person name="Shea T."/>
            <person name="Sisk P."/>
            <person name="Sykes S."/>
            <person name="Wortman J."/>
            <person name="Nusbaum C."/>
            <person name="Birren B."/>
        </authorList>
    </citation>
    <scope>NUCLEOTIDE SEQUENCE [LARGE SCALE GENOMIC DNA]</scope>
    <source>
        <strain evidence="1 2">CJ01A1</strain>
    </source>
</reference>
<proteinExistence type="predicted"/>
<sequence length="153" mass="17431">MCRNFGIEQAIGWPAWQTGGLCLKFCDFFLVCLASARHFAAVLCRSWHCEYIWKVIFSRFFWVFVEAATIRLSSLEIQGGFEGGATLVVTCRPLSGSLEMTSEKRDFRKSTGFQNPDQGEVSPPLYETGTAAQTWNNTSSWTTLRLLRFWYST</sequence>
<protein>
    <submittedName>
        <fullName evidence="1">Uncharacterized protein</fullName>
    </submittedName>
</protein>